<keyword evidence="3" id="KW-0132">Cell division</keyword>
<comment type="subcellular location">
    <subcellularLocation>
        <location evidence="1">Cytoplasm</location>
    </subcellularLocation>
</comment>
<dbReference type="InterPro" id="IPR010998">
    <property type="entry name" value="Integrase_recombinase_N"/>
</dbReference>
<dbReference type="Pfam" id="PF00589">
    <property type="entry name" value="Phage_integrase"/>
    <property type="match status" value="1"/>
</dbReference>
<dbReference type="SUPFAM" id="SSF56349">
    <property type="entry name" value="DNA breaking-rejoining enzymes"/>
    <property type="match status" value="1"/>
</dbReference>
<evidence type="ECO:0000313" key="12">
    <source>
        <dbReference type="EMBL" id="RFT07746.1"/>
    </source>
</evidence>
<dbReference type="InterPro" id="IPR011010">
    <property type="entry name" value="DNA_brk_join_enz"/>
</dbReference>
<evidence type="ECO:0000313" key="13">
    <source>
        <dbReference type="Proteomes" id="UP000260649"/>
    </source>
</evidence>
<dbReference type="PANTHER" id="PTHR30349">
    <property type="entry name" value="PHAGE INTEGRASE-RELATED"/>
    <property type="match status" value="1"/>
</dbReference>
<name>A0A3E2B6Z9_9FIRM</name>
<dbReference type="Proteomes" id="UP000260649">
    <property type="component" value="Unassembled WGS sequence"/>
</dbReference>
<protein>
    <submittedName>
        <fullName evidence="12">Tyrosine recombinase XerC</fullName>
    </submittedName>
</protein>
<dbReference type="PROSITE" id="PS51898">
    <property type="entry name" value="TYR_RECOMBINASE"/>
    <property type="match status" value="1"/>
</dbReference>
<dbReference type="InterPro" id="IPR044068">
    <property type="entry name" value="CB"/>
</dbReference>
<dbReference type="PROSITE" id="PS51900">
    <property type="entry name" value="CB"/>
    <property type="match status" value="1"/>
</dbReference>
<organism evidence="12 13">
    <name type="scientific">Evtepia gabavorous</name>
    <dbReference type="NCBI Taxonomy" id="2211183"/>
    <lineage>
        <taxon>Bacteria</taxon>
        <taxon>Bacillati</taxon>
        <taxon>Bacillota</taxon>
        <taxon>Clostridia</taxon>
        <taxon>Eubacteriales</taxon>
        <taxon>Evtepia</taxon>
    </lineage>
</organism>
<evidence type="ECO:0000256" key="7">
    <source>
        <dbReference type="ARBA" id="ARBA00023172"/>
    </source>
</evidence>
<keyword evidence="8" id="KW-0131">Cell cycle</keyword>
<dbReference type="GO" id="GO:0007059">
    <property type="term" value="P:chromosome segregation"/>
    <property type="evidence" value="ECO:0007669"/>
    <property type="project" value="UniProtKB-KW"/>
</dbReference>
<evidence type="ECO:0000256" key="6">
    <source>
        <dbReference type="ARBA" id="ARBA00023125"/>
    </source>
</evidence>
<gene>
    <name evidence="12" type="ORF">DV520_01030</name>
</gene>
<dbReference type="EMBL" id="QQRQ01000001">
    <property type="protein sequence ID" value="RFT07746.1"/>
    <property type="molecule type" value="Genomic_DNA"/>
</dbReference>
<dbReference type="GO" id="GO:0005737">
    <property type="term" value="C:cytoplasm"/>
    <property type="evidence" value="ECO:0007669"/>
    <property type="project" value="UniProtKB-SubCell"/>
</dbReference>
<keyword evidence="2" id="KW-0963">Cytoplasm</keyword>
<keyword evidence="4" id="KW-0159">Chromosome partition</keyword>
<dbReference type="GO" id="GO:0003677">
    <property type="term" value="F:DNA binding"/>
    <property type="evidence" value="ECO:0007669"/>
    <property type="project" value="UniProtKB-UniRule"/>
</dbReference>
<feature type="domain" description="Core-binding (CB)" evidence="11">
    <location>
        <begin position="6"/>
        <end position="114"/>
    </location>
</feature>
<dbReference type="GeneID" id="97994316"/>
<proteinExistence type="predicted"/>
<keyword evidence="6 9" id="KW-0238">DNA-binding</keyword>
<evidence type="ECO:0000256" key="3">
    <source>
        <dbReference type="ARBA" id="ARBA00022618"/>
    </source>
</evidence>
<dbReference type="GO" id="GO:0051301">
    <property type="term" value="P:cell division"/>
    <property type="evidence" value="ECO:0007669"/>
    <property type="project" value="UniProtKB-KW"/>
</dbReference>
<keyword evidence="5" id="KW-0229">DNA integration</keyword>
<evidence type="ECO:0000256" key="2">
    <source>
        <dbReference type="ARBA" id="ARBA00022490"/>
    </source>
</evidence>
<comment type="caution">
    <text evidence="12">The sequence shown here is derived from an EMBL/GenBank/DDBJ whole genome shotgun (WGS) entry which is preliminary data.</text>
</comment>
<evidence type="ECO:0000256" key="9">
    <source>
        <dbReference type="PROSITE-ProRule" id="PRU01248"/>
    </source>
</evidence>
<accession>A0A3E2B6Z9</accession>
<dbReference type="GO" id="GO:0015074">
    <property type="term" value="P:DNA integration"/>
    <property type="evidence" value="ECO:0007669"/>
    <property type="project" value="UniProtKB-KW"/>
</dbReference>
<evidence type="ECO:0000256" key="8">
    <source>
        <dbReference type="ARBA" id="ARBA00023306"/>
    </source>
</evidence>
<evidence type="ECO:0000259" key="10">
    <source>
        <dbReference type="PROSITE" id="PS51898"/>
    </source>
</evidence>
<evidence type="ECO:0000256" key="5">
    <source>
        <dbReference type="ARBA" id="ARBA00022908"/>
    </source>
</evidence>
<dbReference type="Gene3D" id="1.10.443.10">
    <property type="entry name" value="Intergrase catalytic core"/>
    <property type="match status" value="1"/>
</dbReference>
<dbReference type="InterPro" id="IPR002104">
    <property type="entry name" value="Integrase_catalytic"/>
</dbReference>
<feature type="domain" description="Tyr recombinase" evidence="10">
    <location>
        <begin position="136"/>
        <end position="315"/>
    </location>
</feature>
<dbReference type="RefSeq" id="WP_117141484.1">
    <property type="nucleotide sequence ID" value="NZ_CAKXKJ010000012.1"/>
</dbReference>
<dbReference type="Gene3D" id="1.10.150.130">
    <property type="match status" value="1"/>
</dbReference>
<dbReference type="GO" id="GO:0006310">
    <property type="term" value="P:DNA recombination"/>
    <property type="evidence" value="ECO:0007669"/>
    <property type="project" value="UniProtKB-KW"/>
</dbReference>
<evidence type="ECO:0000259" key="11">
    <source>
        <dbReference type="PROSITE" id="PS51900"/>
    </source>
</evidence>
<dbReference type="AlphaFoldDB" id="A0A3E2B6Z9"/>
<dbReference type="InterPro" id="IPR013762">
    <property type="entry name" value="Integrase-like_cat_sf"/>
</dbReference>
<reference evidence="12 13" key="1">
    <citation type="submission" date="2018-07" db="EMBL/GenBank/DDBJ databases">
        <title>GABA Modulating Bacteria of the Human Gut Microbiota.</title>
        <authorList>
            <person name="Strandwitz P."/>
            <person name="Kim K.H."/>
            <person name="Terekhova D."/>
            <person name="Liu J.K."/>
            <person name="Sharma A."/>
            <person name="Levering J."/>
            <person name="Mcdonald D."/>
            <person name="Dietrich D."/>
            <person name="Ramadhar T.R."/>
            <person name="Lekbua A."/>
            <person name="Mroue N."/>
            <person name="Liston C."/>
            <person name="Stewart E.J."/>
            <person name="Dubin M.J."/>
            <person name="Zengler K."/>
            <person name="Knight R."/>
            <person name="Gilbert J.A."/>
            <person name="Clardy J."/>
            <person name="Lewis K."/>
        </authorList>
    </citation>
    <scope>NUCLEOTIDE SEQUENCE [LARGE SCALE GENOMIC DNA]</scope>
    <source>
        <strain evidence="12 13">KLE1738</strain>
    </source>
</reference>
<evidence type="ECO:0000256" key="4">
    <source>
        <dbReference type="ARBA" id="ARBA00022829"/>
    </source>
</evidence>
<evidence type="ECO:0000256" key="1">
    <source>
        <dbReference type="ARBA" id="ARBA00004496"/>
    </source>
</evidence>
<keyword evidence="13" id="KW-1185">Reference proteome</keyword>
<keyword evidence="7" id="KW-0233">DNA recombination</keyword>
<dbReference type="PANTHER" id="PTHR30349:SF77">
    <property type="entry name" value="TYROSINE RECOMBINASE XERC"/>
    <property type="match status" value="1"/>
</dbReference>
<dbReference type="OrthoDB" id="283809at2"/>
<dbReference type="InterPro" id="IPR050090">
    <property type="entry name" value="Tyrosine_recombinase_XerCD"/>
</dbReference>
<sequence length="327" mass="37258">MAKYWQESPPILQEFLNYHASILSHSAKTVDEYFLDLRSFFRYLKVRRNPALAQTPFSEISILDVDLEFVSQTQLSEIYGFLTFLSGGAPAGKAESSTRARKCASIRSFYHYLCVHAHQMEQDPTQSLNNPKLRKTLPRYLSLSESIQLLEAVSGPNEVRDYCILTLFLNCGLRVGELVGLNVQDIREDTVRVLGKGNKERQLYLNEACLDAIQAYLVVRPEPKEEFRHKNALFVSRNKTRLTTRAVENIVQKAVRQAGLDPKYSPHKLRHTAATLMLNHGVDIRTLQDVLGHENLGTTQIYTHISDANMKQAVEANPLSRVKKREE</sequence>